<evidence type="ECO:0000313" key="7">
    <source>
        <dbReference type="EMBL" id="KAH7422609.1"/>
    </source>
</evidence>
<evidence type="ECO:0000256" key="1">
    <source>
        <dbReference type="ARBA" id="ARBA00009065"/>
    </source>
</evidence>
<gene>
    <name evidence="7" type="ORF">KP509_12G016800</name>
</gene>
<dbReference type="InterPro" id="IPR039361">
    <property type="entry name" value="Cyclin"/>
</dbReference>
<dbReference type="PROSITE" id="PS00292">
    <property type="entry name" value="CYCLINS"/>
    <property type="match status" value="1"/>
</dbReference>
<dbReference type="SUPFAM" id="SSF47954">
    <property type="entry name" value="Cyclin-like"/>
    <property type="match status" value="1"/>
</dbReference>
<dbReference type="InterPro" id="IPR048258">
    <property type="entry name" value="Cyclins_cyclin-box"/>
</dbReference>
<dbReference type="InterPro" id="IPR036915">
    <property type="entry name" value="Cyclin-like_sf"/>
</dbReference>
<dbReference type="AlphaFoldDB" id="A0A8T2TPX4"/>
<dbReference type="OrthoDB" id="5590282at2759"/>
<proteinExistence type="inferred from homology"/>
<comment type="similarity">
    <text evidence="1">Belongs to the cyclin family. Cyclin D subfamily.</text>
</comment>
<dbReference type="EMBL" id="CM035417">
    <property type="protein sequence ID" value="KAH7422609.1"/>
    <property type="molecule type" value="Genomic_DNA"/>
</dbReference>
<dbReference type="SMART" id="SM00385">
    <property type="entry name" value="CYCLIN"/>
    <property type="match status" value="1"/>
</dbReference>
<dbReference type="PANTHER" id="PTHR10177">
    <property type="entry name" value="CYCLINS"/>
    <property type="match status" value="1"/>
</dbReference>
<dbReference type="CDD" id="cd20543">
    <property type="entry name" value="CYCLIN_AtCycD-like_rpt1"/>
    <property type="match status" value="1"/>
</dbReference>
<feature type="domain" description="Cyclin-like" evidence="6">
    <location>
        <begin position="144"/>
        <end position="233"/>
    </location>
</feature>
<evidence type="ECO:0000259" key="6">
    <source>
        <dbReference type="SMART" id="SM00385"/>
    </source>
</evidence>
<dbReference type="Gene3D" id="1.10.472.10">
    <property type="entry name" value="Cyclin-like"/>
    <property type="match status" value="2"/>
</dbReference>
<keyword evidence="4" id="KW-0131">Cell cycle</keyword>
<dbReference type="Proteomes" id="UP000825935">
    <property type="component" value="Chromosome 12"/>
</dbReference>
<evidence type="ECO:0000256" key="4">
    <source>
        <dbReference type="ARBA" id="ARBA00023306"/>
    </source>
</evidence>
<dbReference type="Pfam" id="PF00134">
    <property type="entry name" value="Cyclin_N"/>
    <property type="match status" value="1"/>
</dbReference>
<reference evidence="7" key="1">
    <citation type="submission" date="2021-08" db="EMBL/GenBank/DDBJ databases">
        <title>WGS assembly of Ceratopteris richardii.</title>
        <authorList>
            <person name="Marchant D.B."/>
            <person name="Chen G."/>
            <person name="Jenkins J."/>
            <person name="Shu S."/>
            <person name="Leebens-Mack J."/>
            <person name="Grimwood J."/>
            <person name="Schmutz J."/>
            <person name="Soltis P."/>
            <person name="Soltis D."/>
            <person name="Chen Z.-H."/>
        </authorList>
    </citation>
    <scope>NUCLEOTIDE SEQUENCE</scope>
    <source>
        <strain evidence="7">Whitten #5841</strain>
        <tissue evidence="7">Leaf</tissue>
    </source>
</reference>
<organism evidence="7 8">
    <name type="scientific">Ceratopteris richardii</name>
    <name type="common">Triangle waterfern</name>
    <dbReference type="NCBI Taxonomy" id="49495"/>
    <lineage>
        <taxon>Eukaryota</taxon>
        <taxon>Viridiplantae</taxon>
        <taxon>Streptophyta</taxon>
        <taxon>Embryophyta</taxon>
        <taxon>Tracheophyta</taxon>
        <taxon>Polypodiopsida</taxon>
        <taxon>Polypodiidae</taxon>
        <taxon>Polypodiales</taxon>
        <taxon>Pteridineae</taxon>
        <taxon>Pteridaceae</taxon>
        <taxon>Parkerioideae</taxon>
        <taxon>Ceratopteris</taxon>
    </lineage>
</organism>
<evidence type="ECO:0000256" key="5">
    <source>
        <dbReference type="RuleBase" id="RU000383"/>
    </source>
</evidence>
<name>A0A8T2TPX4_CERRI</name>
<dbReference type="InterPro" id="IPR006671">
    <property type="entry name" value="Cyclin_N"/>
</dbReference>
<keyword evidence="8" id="KW-1185">Reference proteome</keyword>
<accession>A0A8T2TPX4</accession>
<dbReference type="GO" id="GO:0051301">
    <property type="term" value="P:cell division"/>
    <property type="evidence" value="ECO:0007669"/>
    <property type="project" value="UniProtKB-KW"/>
</dbReference>
<protein>
    <recommendedName>
        <fullName evidence="6">Cyclin-like domain-containing protein</fullName>
    </recommendedName>
</protein>
<dbReference type="FunFam" id="1.10.472.10:FF:000060">
    <property type="entry name" value="D6-type cyclin"/>
    <property type="match status" value="1"/>
</dbReference>
<dbReference type="InterPro" id="IPR013763">
    <property type="entry name" value="Cyclin-like_dom"/>
</dbReference>
<evidence type="ECO:0000256" key="3">
    <source>
        <dbReference type="ARBA" id="ARBA00023127"/>
    </source>
</evidence>
<evidence type="ECO:0000313" key="8">
    <source>
        <dbReference type="Proteomes" id="UP000825935"/>
    </source>
</evidence>
<keyword evidence="2" id="KW-0132">Cell division</keyword>
<evidence type="ECO:0000256" key="2">
    <source>
        <dbReference type="ARBA" id="ARBA00022618"/>
    </source>
</evidence>
<sequence length="392" mass="44267">MEADACFDQTFSSSKDCSCSSEEQFAFVGCGCTQMEGFLWCQEEMEEMEIVAHISHGEAVCEISSLLSSSSSSSASAVEKNYRWSPPWNCGNGNFSCERSSTGTETFSISFLLSKQAEFQTKATYARILRTKKDLCFQRSSAVRWIVKTQSTFCFSPVTAALAVNYLDRYAEKFISLAWRSWMMELLAIACLSLAAKMEEVDVPTLLDLQACDALNHAFEAKTVRRMELSVLDALNWRLNSITAFSFAEKILESLPVCDHFKAALMIRTSEILFSTFQEAAFLYFENSILAISSIFFALEEIVPIQMEELKLSVIQKIPLDMKAASKCYRQMESLIVDPEYTRPQSANIKSFRNHGGRDSSQRNVLDIARTVLVERIHVEDIGLHSKKQRTF</sequence>
<keyword evidence="3 5" id="KW-0195">Cyclin</keyword>
<comment type="caution">
    <text evidence="7">The sequence shown here is derived from an EMBL/GenBank/DDBJ whole genome shotgun (WGS) entry which is preliminary data.</text>
</comment>